<reference evidence="2" key="1">
    <citation type="submission" date="2018-05" db="EMBL/GenBank/DDBJ databases">
        <authorList>
            <person name="Li X."/>
        </authorList>
    </citation>
    <scope>NUCLEOTIDE SEQUENCE [LARGE SCALE GENOMIC DNA]</scope>
    <source>
        <strain evidence="2">HKS-05</strain>
    </source>
</reference>
<dbReference type="RefSeq" id="WP_111456179.1">
    <property type="nucleotide sequence ID" value="NZ_QFYP01000001.1"/>
</dbReference>
<comment type="caution">
    <text evidence="1">The sequence shown here is derived from an EMBL/GenBank/DDBJ whole genome shotgun (WGS) entry which is preliminary data.</text>
</comment>
<name>A0A328AYY4_9CAUL</name>
<protein>
    <submittedName>
        <fullName evidence="1">TraB/GumN family protein</fullName>
    </submittedName>
</protein>
<dbReference type="EMBL" id="QFYP01000001">
    <property type="protein sequence ID" value="RAK58886.1"/>
    <property type="molecule type" value="Genomic_DNA"/>
</dbReference>
<dbReference type="InterPro" id="IPR002816">
    <property type="entry name" value="TraB/PrgY/GumN_fam"/>
</dbReference>
<evidence type="ECO:0000313" key="1">
    <source>
        <dbReference type="EMBL" id="RAK58886.1"/>
    </source>
</evidence>
<dbReference type="AlphaFoldDB" id="A0A328AYY4"/>
<keyword evidence="2" id="KW-1185">Reference proteome</keyword>
<gene>
    <name evidence="1" type="ORF">DJ021_03255</name>
</gene>
<dbReference type="InterPro" id="IPR047111">
    <property type="entry name" value="YbaP-like"/>
</dbReference>
<dbReference type="Proteomes" id="UP000249842">
    <property type="component" value="Unassembled WGS sequence"/>
</dbReference>
<dbReference type="PANTHER" id="PTHR40590">
    <property type="entry name" value="CYTOPLASMIC PROTEIN-RELATED"/>
    <property type="match status" value="1"/>
</dbReference>
<sequence length="294" mass="32036">MSWFRRIAIGGFAVLLWGLGLAGAADAAPALWVVKGANSEIYLFGTLHALEPGAQWRTPAYDAAYARATTVWFEADLQGGDPQTVGRILARYGVDPTRRLSEKLPPDQVQALGRQVDLARIDHLRPWAAAMMLSMQPMLSRGASVEAGADLTMTRAARGAAKTVRTFETLEDQARLFAGLSEPVELRYLSDVIRERGAPRRLTLHPGEGSLEQAWLAGDMGRLGPRLIGDMRAENPDFYEALLKRRNLAWADALTRELADPGVELVNVGALHMVGPDGLPALMAARGFTVERVQ</sequence>
<dbReference type="Pfam" id="PF01963">
    <property type="entry name" value="TraB_PrgY_gumN"/>
    <property type="match status" value="1"/>
</dbReference>
<evidence type="ECO:0000313" key="2">
    <source>
        <dbReference type="Proteomes" id="UP000249842"/>
    </source>
</evidence>
<organism evidence="1 2">
    <name type="scientific">Phenylobacterium hankyongense</name>
    <dbReference type="NCBI Taxonomy" id="1813876"/>
    <lineage>
        <taxon>Bacteria</taxon>
        <taxon>Pseudomonadati</taxon>
        <taxon>Pseudomonadota</taxon>
        <taxon>Alphaproteobacteria</taxon>
        <taxon>Caulobacterales</taxon>
        <taxon>Caulobacteraceae</taxon>
        <taxon>Phenylobacterium</taxon>
    </lineage>
</organism>
<dbReference type="OrthoDB" id="9806326at2"/>
<dbReference type="CDD" id="cd14789">
    <property type="entry name" value="Tiki"/>
    <property type="match status" value="1"/>
</dbReference>
<proteinExistence type="predicted"/>
<dbReference type="PANTHER" id="PTHR40590:SF1">
    <property type="entry name" value="CYTOPLASMIC PROTEIN"/>
    <property type="match status" value="1"/>
</dbReference>
<accession>A0A328AYY4</accession>